<feature type="region of interest" description="Disordered" evidence="1">
    <location>
        <begin position="1"/>
        <end position="79"/>
    </location>
</feature>
<organism evidence="2 3">
    <name type="scientific">Halosimplex carlsbadense 2-9-1</name>
    <dbReference type="NCBI Taxonomy" id="797114"/>
    <lineage>
        <taxon>Archaea</taxon>
        <taxon>Methanobacteriati</taxon>
        <taxon>Methanobacteriota</taxon>
        <taxon>Stenosarchaea group</taxon>
        <taxon>Halobacteria</taxon>
        <taxon>Halobacteriales</taxon>
        <taxon>Haloarculaceae</taxon>
        <taxon>Halosimplex</taxon>
    </lineage>
</organism>
<dbReference type="Proteomes" id="UP000011626">
    <property type="component" value="Unassembled WGS sequence"/>
</dbReference>
<feature type="compositionally biased region" description="Polar residues" evidence="1">
    <location>
        <begin position="15"/>
        <end position="31"/>
    </location>
</feature>
<evidence type="ECO:0000313" key="2">
    <source>
        <dbReference type="EMBL" id="ELZ26515.1"/>
    </source>
</evidence>
<reference evidence="2 3" key="1">
    <citation type="journal article" date="2014" name="PLoS Genet.">
        <title>Phylogenetically driven sequencing of extremely halophilic archaea reveals strategies for static and dynamic osmo-response.</title>
        <authorList>
            <person name="Becker E.A."/>
            <person name="Seitzer P.M."/>
            <person name="Tritt A."/>
            <person name="Larsen D."/>
            <person name="Krusor M."/>
            <person name="Yao A.I."/>
            <person name="Wu D."/>
            <person name="Madern D."/>
            <person name="Eisen J.A."/>
            <person name="Darling A.E."/>
            <person name="Facciotti M.T."/>
        </authorList>
    </citation>
    <scope>NUCLEOTIDE SEQUENCE [LARGE SCALE GENOMIC DNA]</scope>
    <source>
        <strain evidence="2 3">2-9-1</strain>
    </source>
</reference>
<gene>
    <name evidence="2" type="ORF">C475_08817</name>
</gene>
<evidence type="ECO:0000313" key="3">
    <source>
        <dbReference type="Proteomes" id="UP000011626"/>
    </source>
</evidence>
<comment type="caution">
    <text evidence="2">The sequence shown here is derived from an EMBL/GenBank/DDBJ whole genome shotgun (WGS) entry which is preliminary data.</text>
</comment>
<proteinExistence type="predicted"/>
<feature type="region of interest" description="Disordered" evidence="1">
    <location>
        <begin position="92"/>
        <end position="119"/>
    </location>
</feature>
<keyword evidence="3" id="KW-1185">Reference proteome</keyword>
<name>M0CTF9_9EURY</name>
<evidence type="ECO:0000256" key="1">
    <source>
        <dbReference type="SAM" id="MobiDB-lite"/>
    </source>
</evidence>
<sequence>MTQNTANKGGDPDKTQTSSDDTDAEQNSNDTHPLAQPPEYDETTGSSGSASTERDAPDAGDDDQPADTDEEPDAGADRDREVVDGLSMGEYLALPPAERPTLDTDAGDADSDTENITRGDGIAVDGVRSEEDMALEMTRSEAFREQFRDVIEGVFHDADVVVCPEESTKNIVADGGEETELQRGLRVIDIAGTDWLVIDRDHPPLSIPQRVRERREDELTGFSIRYGTGGGNQSEYHKLVRAHRMDAVEPPVAYAFGVHAPVPDGHRNDDEYVPALEYICLINGRKLARLLAEGEIAHTQPIGNTDASGTGDGTQAVYIPPFILREHDLIMWETGEWQGDVIVDEDGVIHRHAGRGYTDYDCDDRRTHDLTAWSDAPEPAEYCDTCWPSEPEGIPDDVLDEEDVGLELDTNADIDL</sequence>
<dbReference type="EMBL" id="AOIU01000020">
    <property type="protein sequence ID" value="ELZ26515.1"/>
    <property type="molecule type" value="Genomic_DNA"/>
</dbReference>
<dbReference type="RefSeq" id="WP_006883438.1">
    <property type="nucleotide sequence ID" value="NZ_AOIU01000020.1"/>
</dbReference>
<protein>
    <submittedName>
        <fullName evidence="2">Uncharacterized protein</fullName>
    </submittedName>
</protein>
<dbReference type="AlphaFoldDB" id="M0CTF9"/>
<feature type="compositionally biased region" description="Acidic residues" evidence="1">
    <location>
        <begin position="58"/>
        <end position="74"/>
    </location>
</feature>
<accession>M0CTF9</accession>